<evidence type="ECO:0000313" key="3">
    <source>
        <dbReference type="EMBL" id="AYG84485.1"/>
    </source>
</evidence>
<keyword evidence="4" id="KW-1185">Reference proteome</keyword>
<evidence type="ECO:0000256" key="1">
    <source>
        <dbReference type="SAM" id="MobiDB-lite"/>
    </source>
</evidence>
<feature type="compositionally biased region" description="Pro residues" evidence="1">
    <location>
        <begin position="90"/>
        <end position="120"/>
    </location>
</feature>
<keyword evidence="2" id="KW-1133">Transmembrane helix</keyword>
<keyword evidence="2" id="KW-0812">Transmembrane</keyword>
<protein>
    <submittedName>
        <fullName evidence="3">Uncharacterized protein</fullName>
    </submittedName>
</protein>
<evidence type="ECO:0000256" key="2">
    <source>
        <dbReference type="SAM" id="Phobius"/>
    </source>
</evidence>
<name>A0A387HKU6_9ACTN</name>
<organism evidence="3 4">
    <name type="scientific">Streptomyces hundungensis</name>
    <dbReference type="NCBI Taxonomy" id="1077946"/>
    <lineage>
        <taxon>Bacteria</taxon>
        <taxon>Bacillati</taxon>
        <taxon>Actinomycetota</taxon>
        <taxon>Actinomycetes</taxon>
        <taxon>Kitasatosporales</taxon>
        <taxon>Streptomycetaceae</taxon>
        <taxon>Streptomyces</taxon>
    </lineage>
</organism>
<feature type="compositionally biased region" description="Low complexity" evidence="1">
    <location>
        <begin position="21"/>
        <end position="37"/>
    </location>
</feature>
<evidence type="ECO:0000313" key="4">
    <source>
        <dbReference type="Proteomes" id="UP000271554"/>
    </source>
</evidence>
<dbReference type="PRINTS" id="PR01217">
    <property type="entry name" value="PRICHEXTENSN"/>
</dbReference>
<keyword evidence="2" id="KW-0472">Membrane</keyword>
<dbReference type="Proteomes" id="UP000271554">
    <property type="component" value="Chromosome"/>
</dbReference>
<gene>
    <name evidence="3" type="ORF">DWB77_06699</name>
</gene>
<dbReference type="AlphaFoldDB" id="A0A387HKU6"/>
<dbReference type="KEGG" id="shun:DWB77_06699"/>
<sequence>MSGHGNGPGIPERPVERRLRGALAARADSIAPGDLRPAAPPGPPLRRAPLARLRRRRFALPLAALATAAAIAAGWFTLAPGPDVQRPLPAGSPGPVQPPPTPGPPTFVPPTPAPAEPPAAPSRTPSVHRSRTPGAGPVPNSSAPSADPGRVGSGRGSTPAASAPPSRPPGR</sequence>
<feature type="transmembrane region" description="Helical" evidence="2">
    <location>
        <begin position="58"/>
        <end position="78"/>
    </location>
</feature>
<reference evidence="3 4" key="1">
    <citation type="submission" date="2018-10" db="EMBL/GenBank/DDBJ databases">
        <title>Relationship between Morphology and Antimicrobial Activity in Streptomyces.</title>
        <authorList>
            <person name="Kang H.J."/>
            <person name="Kim S.B."/>
        </authorList>
    </citation>
    <scope>NUCLEOTIDE SEQUENCE [LARGE SCALE GENOMIC DNA]</scope>
    <source>
        <strain evidence="3 4">BH38</strain>
    </source>
</reference>
<dbReference type="RefSeq" id="WP_120725913.1">
    <property type="nucleotide sequence ID" value="NZ_CP032698.1"/>
</dbReference>
<proteinExistence type="predicted"/>
<feature type="region of interest" description="Disordered" evidence="1">
    <location>
        <begin position="1"/>
        <end position="48"/>
    </location>
</feature>
<feature type="region of interest" description="Disordered" evidence="1">
    <location>
        <begin position="79"/>
        <end position="171"/>
    </location>
</feature>
<dbReference type="EMBL" id="CP032698">
    <property type="protein sequence ID" value="AYG84485.1"/>
    <property type="molecule type" value="Genomic_DNA"/>
</dbReference>
<accession>A0A387HKU6</accession>